<accession>A0AAE4PUX2</accession>
<name>A0AAE4PUX2_9GAMM</name>
<feature type="transmembrane region" description="Helical" evidence="1">
    <location>
        <begin position="83"/>
        <end position="104"/>
    </location>
</feature>
<organism evidence="2 3">
    <name type="scientific">Shewanella xiamenensis</name>
    <dbReference type="NCBI Taxonomy" id="332186"/>
    <lineage>
        <taxon>Bacteria</taxon>
        <taxon>Pseudomonadati</taxon>
        <taxon>Pseudomonadota</taxon>
        <taxon>Gammaproteobacteria</taxon>
        <taxon>Alteromonadales</taxon>
        <taxon>Shewanellaceae</taxon>
        <taxon>Shewanella</taxon>
    </lineage>
</organism>
<reference evidence="2" key="1">
    <citation type="submission" date="2023-05" db="EMBL/GenBank/DDBJ databases">
        <title>Colonisation of extended spectrum b-lactamase- and carbapenemase-producing bacteria on hospital surfaces from low- and middle-income countries.</title>
        <authorList>
            <person name="Nieto-Rosado M."/>
            <person name="Sands K."/>
            <person name="Iregbu K."/>
            <person name="Zahra R."/>
            <person name="Mazarati J.B."/>
            <person name="Mehtar S."/>
            <person name="Barnards-Group B."/>
            <person name="Walsh T.R."/>
        </authorList>
    </citation>
    <scope>NUCLEOTIDE SEQUENCE</scope>
    <source>
        <strain evidence="2">PP-E493</strain>
    </source>
</reference>
<dbReference type="AlphaFoldDB" id="A0AAE4PUX2"/>
<sequence>MATKQKINQSQIKNLYIARLKRMFTVIFIVTAYVLIVRGAISFFHPKLGELLLLADYLADKDAMIWLVVHISMPTYDFLTQSIWGNSTTFYTLLLCVFLLAVFLQKIAPSKTRITNKSLG</sequence>
<dbReference type="EMBL" id="JASGOQ010000001">
    <property type="protein sequence ID" value="MDV5388905.1"/>
    <property type="molecule type" value="Genomic_DNA"/>
</dbReference>
<dbReference type="RefSeq" id="WP_317518529.1">
    <property type="nucleotide sequence ID" value="NZ_JASGNQ010000001.1"/>
</dbReference>
<keyword evidence="1" id="KW-0472">Membrane</keyword>
<protein>
    <submittedName>
        <fullName evidence="2">Uncharacterized protein</fullName>
    </submittedName>
</protein>
<dbReference type="Proteomes" id="UP001187859">
    <property type="component" value="Unassembled WGS sequence"/>
</dbReference>
<evidence type="ECO:0000313" key="3">
    <source>
        <dbReference type="Proteomes" id="UP001187859"/>
    </source>
</evidence>
<feature type="transmembrane region" description="Helical" evidence="1">
    <location>
        <begin position="23"/>
        <end position="44"/>
    </location>
</feature>
<keyword evidence="1" id="KW-0812">Transmembrane</keyword>
<gene>
    <name evidence="2" type="ORF">QM089_01165</name>
</gene>
<evidence type="ECO:0000256" key="1">
    <source>
        <dbReference type="SAM" id="Phobius"/>
    </source>
</evidence>
<evidence type="ECO:0000313" key="2">
    <source>
        <dbReference type="EMBL" id="MDV5388905.1"/>
    </source>
</evidence>
<proteinExistence type="predicted"/>
<keyword evidence="1" id="KW-1133">Transmembrane helix</keyword>
<comment type="caution">
    <text evidence="2">The sequence shown here is derived from an EMBL/GenBank/DDBJ whole genome shotgun (WGS) entry which is preliminary data.</text>
</comment>